<dbReference type="Pfam" id="PF08016">
    <property type="entry name" value="PKD_channel"/>
    <property type="match status" value="1"/>
</dbReference>
<comment type="caution">
    <text evidence="8">The sequence shown here is derived from an EMBL/GenBank/DDBJ whole genome shotgun (WGS) entry which is preliminary data.</text>
</comment>
<evidence type="ECO:0000259" key="7">
    <source>
        <dbReference type="Pfam" id="PF08016"/>
    </source>
</evidence>
<feature type="transmembrane region" description="Helical" evidence="6">
    <location>
        <begin position="93"/>
        <end position="111"/>
    </location>
</feature>
<name>A0A820D6T6_9BILA</name>
<evidence type="ECO:0000256" key="5">
    <source>
        <dbReference type="ARBA" id="ARBA00023136"/>
    </source>
</evidence>
<evidence type="ECO:0000256" key="3">
    <source>
        <dbReference type="ARBA" id="ARBA00022692"/>
    </source>
</evidence>
<organism evidence="8 9">
    <name type="scientific">Adineta steineri</name>
    <dbReference type="NCBI Taxonomy" id="433720"/>
    <lineage>
        <taxon>Eukaryota</taxon>
        <taxon>Metazoa</taxon>
        <taxon>Spiralia</taxon>
        <taxon>Gnathifera</taxon>
        <taxon>Rotifera</taxon>
        <taxon>Eurotatoria</taxon>
        <taxon>Bdelloidea</taxon>
        <taxon>Adinetida</taxon>
        <taxon>Adinetidae</taxon>
        <taxon>Adineta</taxon>
    </lineage>
</organism>
<evidence type="ECO:0000256" key="6">
    <source>
        <dbReference type="SAM" id="Phobius"/>
    </source>
</evidence>
<reference evidence="8" key="1">
    <citation type="submission" date="2021-02" db="EMBL/GenBank/DDBJ databases">
        <authorList>
            <person name="Nowell W R."/>
        </authorList>
    </citation>
    <scope>NUCLEOTIDE SEQUENCE</scope>
</reference>
<dbReference type="InterPro" id="IPR013122">
    <property type="entry name" value="PKD1_2_channel"/>
</dbReference>
<evidence type="ECO:0000256" key="1">
    <source>
        <dbReference type="ARBA" id="ARBA00004141"/>
    </source>
</evidence>
<proteinExistence type="inferred from homology"/>
<dbReference type="GO" id="GO:0050982">
    <property type="term" value="P:detection of mechanical stimulus"/>
    <property type="evidence" value="ECO:0007669"/>
    <property type="project" value="TreeGrafter"/>
</dbReference>
<evidence type="ECO:0000256" key="2">
    <source>
        <dbReference type="ARBA" id="ARBA00007200"/>
    </source>
</evidence>
<gene>
    <name evidence="8" type="ORF">KXQ929_LOCUS41610</name>
</gene>
<dbReference type="InterPro" id="IPR051223">
    <property type="entry name" value="Polycystin"/>
</dbReference>
<dbReference type="PANTHER" id="PTHR10877">
    <property type="entry name" value="POLYCYSTIN FAMILY MEMBER"/>
    <property type="match status" value="1"/>
</dbReference>
<feature type="domain" description="Polycystin cation channel PKD1/PKD2" evidence="7">
    <location>
        <begin position="48"/>
        <end position="141"/>
    </location>
</feature>
<dbReference type="EMBL" id="CAJOBB010009477">
    <property type="protein sequence ID" value="CAF4228653.1"/>
    <property type="molecule type" value="Genomic_DNA"/>
</dbReference>
<evidence type="ECO:0000313" key="9">
    <source>
        <dbReference type="Proteomes" id="UP000663868"/>
    </source>
</evidence>
<dbReference type="PANTHER" id="PTHR10877:SF183">
    <property type="entry name" value="AT14535P-RELATED"/>
    <property type="match status" value="1"/>
</dbReference>
<evidence type="ECO:0000313" key="8">
    <source>
        <dbReference type="EMBL" id="CAF4228653.1"/>
    </source>
</evidence>
<evidence type="ECO:0000256" key="4">
    <source>
        <dbReference type="ARBA" id="ARBA00022989"/>
    </source>
</evidence>
<sequence length="163" mass="18976">MVAIIGTALHWSDILVLLLYFLLILGFGIWSSCKNRGSVVQQFFLLELNFNKTMTQLNETLTKCAKDISGFAFAQFGYLTFGIQIEGFRAFQYFVYTLFLIILGSFDFPALQQAHRVLGPIFFLTYVFFVFFVLLNMFLAIKIPIFYFEKIFFHIKLLLILKI</sequence>
<comment type="subcellular location">
    <subcellularLocation>
        <location evidence="1">Membrane</location>
        <topology evidence="1">Multi-pass membrane protein</topology>
    </subcellularLocation>
</comment>
<protein>
    <recommendedName>
        <fullName evidence="7">Polycystin cation channel PKD1/PKD2 domain-containing protein</fullName>
    </recommendedName>
</protein>
<comment type="similarity">
    <text evidence="2">Belongs to the polycystin family.</text>
</comment>
<dbReference type="Proteomes" id="UP000663868">
    <property type="component" value="Unassembled WGS sequence"/>
</dbReference>
<keyword evidence="5 6" id="KW-0472">Membrane</keyword>
<dbReference type="AlphaFoldDB" id="A0A820D6T6"/>
<accession>A0A820D6T6</accession>
<dbReference type="GO" id="GO:0016020">
    <property type="term" value="C:membrane"/>
    <property type="evidence" value="ECO:0007669"/>
    <property type="project" value="UniProtKB-SubCell"/>
</dbReference>
<dbReference type="GO" id="GO:0005262">
    <property type="term" value="F:calcium channel activity"/>
    <property type="evidence" value="ECO:0007669"/>
    <property type="project" value="TreeGrafter"/>
</dbReference>
<keyword evidence="4 6" id="KW-1133">Transmembrane helix</keyword>
<feature type="transmembrane region" description="Helical" evidence="6">
    <location>
        <begin position="117"/>
        <end position="141"/>
    </location>
</feature>
<feature type="transmembrane region" description="Helical" evidence="6">
    <location>
        <begin position="14"/>
        <end position="33"/>
    </location>
</feature>
<keyword evidence="3 6" id="KW-0812">Transmembrane</keyword>